<protein>
    <submittedName>
        <fullName evidence="1">Uncharacterized protein</fullName>
    </submittedName>
</protein>
<evidence type="ECO:0000313" key="1">
    <source>
        <dbReference type="EMBL" id="MFF4216666.1"/>
    </source>
</evidence>
<organism evidence="1 2">
    <name type="scientific">Streptomyces nondiastaticus</name>
    <dbReference type="NCBI Taxonomy" id="3154512"/>
    <lineage>
        <taxon>Bacteria</taxon>
        <taxon>Bacillati</taxon>
        <taxon>Actinomycetota</taxon>
        <taxon>Actinomycetes</taxon>
        <taxon>Kitasatosporales</taxon>
        <taxon>Streptomycetaceae</taxon>
        <taxon>Streptomyces</taxon>
    </lineage>
</organism>
<name>A0ABW6TVQ6_9ACTN</name>
<proteinExistence type="predicted"/>
<gene>
    <name evidence="1" type="ORF">ACFYZM_10350</name>
</gene>
<sequence>MLSTRTWMLRAFAAHREHARHVTALTDMLLGPAVGAAGAAVPADGG</sequence>
<dbReference type="RefSeq" id="WP_302860620.1">
    <property type="nucleotide sequence ID" value="NZ_JBIAUT010000002.1"/>
</dbReference>
<dbReference type="EMBL" id="JBIAUT010000002">
    <property type="protein sequence ID" value="MFF4216666.1"/>
    <property type="molecule type" value="Genomic_DNA"/>
</dbReference>
<keyword evidence="2" id="KW-1185">Reference proteome</keyword>
<dbReference type="Proteomes" id="UP001602123">
    <property type="component" value="Unassembled WGS sequence"/>
</dbReference>
<comment type="caution">
    <text evidence="1">The sequence shown here is derived from an EMBL/GenBank/DDBJ whole genome shotgun (WGS) entry which is preliminary data.</text>
</comment>
<accession>A0ABW6TVQ6</accession>
<evidence type="ECO:0000313" key="2">
    <source>
        <dbReference type="Proteomes" id="UP001602123"/>
    </source>
</evidence>
<reference evidence="1 2" key="1">
    <citation type="submission" date="2024-10" db="EMBL/GenBank/DDBJ databases">
        <title>The Natural Products Discovery Center: Release of the First 8490 Sequenced Strains for Exploring Actinobacteria Biosynthetic Diversity.</title>
        <authorList>
            <person name="Kalkreuter E."/>
            <person name="Kautsar S.A."/>
            <person name="Yang D."/>
            <person name="Bader C.D."/>
            <person name="Teijaro C.N."/>
            <person name="Fluegel L."/>
            <person name="Davis C.M."/>
            <person name="Simpson J.R."/>
            <person name="Lauterbach L."/>
            <person name="Steele A.D."/>
            <person name="Gui C."/>
            <person name="Meng S."/>
            <person name="Li G."/>
            <person name="Viehrig K."/>
            <person name="Ye F."/>
            <person name="Su P."/>
            <person name="Kiefer A.F."/>
            <person name="Nichols A."/>
            <person name="Cepeda A.J."/>
            <person name="Yan W."/>
            <person name="Fan B."/>
            <person name="Jiang Y."/>
            <person name="Adhikari A."/>
            <person name="Zheng C.-J."/>
            <person name="Schuster L."/>
            <person name="Cowan T.M."/>
            <person name="Smanski M.J."/>
            <person name="Chevrette M.G."/>
            <person name="De Carvalho L.P.S."/>
            <person name="Shen B."/>
        </authorList>
    </citation>
    <scope>NUCLEOTIDE SEQUENCE [LARGE SCALE GENOMIC DNA]</scope>
    <source>
        <strain evidence="1 2">NPDC001650</strain>
    </source>
</reference>